<evidence type="ECO:0000313" key="2">
    <source>
        <dbReference type="Proteomes" id="UP001054837"/>
    </source>
</evidence>
<evidence type="ECO:0000313" key="1">
    <source>
        <dbReference type="EMBL" id="GIY30536.1"/>
    </source>
</evidence>
<gene>
    <name evidence="1" type="ORF">CDAR_495581</name>
</gene>
<evidence type="ECO:0008006" key="3">
    <source>
        <dbReference type="Google" id="ProtNLM"/>
    </source>
</evidence>
<dbReference type="GO" id="GO:0003676">
    <property type="term" value="F:nucleic acid binding"/>
    <property type="evidence" value="ECO:0007669"/>
    <property type="project" value="InterPro"/>
</dbReference>
<name>A0AAV4SD05_9ARAC</name>
<accession>A0AAV4SD05</accession>
<protein>
    <recommendedName>
        <fullName evidence="3">Tc1-like transposase DDE domain-containing protein</fullName>
    </recommendedName>
</protein>
<dbReference type="AlphaFoldDB" id="A0AAV4SD05"/>
<dbReference type="Proteomes" id="UP001054837">
    <property type="component" value="Unassembled WGS sequence"/>
</dbReference>
<dbReference type="Gene3D" id="3.30.420.10">
    <property type="entry name" value="Ribonuclease H-like superfamily/Ribonuclease H"/>
    <property type="match status" value="1"/>
</dbReference>
<proteinExistence type="predicted"/>
<dbReference type="InterPro" id="IPR036397">
    <property type="entry name" value="RNaseH_sf"/>
</dbReference>
<keyword evidence="2" id="KW-1185">Reference proteome</keyword>
<comment type="caution">
    <text evidence="1">The sequence shown here is derived from an EMBL/GenBank/DDBJ whole genome shotgun (WGS) entry which is preliminary data.</text>
</comment>
<dbReference type="EMBL" id="BPLQ01007511">
    <property type="protein sequence ID" value="GIY30536.1"/>
    <property type="molecule type" value="Genomic_DNA"/>
</dbReference>
<sequence>MEGAAQDQDKCSANLRSLLFGTAKSNLLSSSLSCHLWRWKRFSRLVKSGRTRVLVLNPHRAVIVDGYLESKGTPRMQLMVNFPYLNPIENLWNVVGCAVCKRLPPSANLTELQTALHEKCDDLTLC</sequence>
<reference evidence="1 2" key="1">
    <citation type="submission" date="2021-06" db="EMBL/GenBank/DDBJ databases">
        <title>Caerostris darwini draft genome.</title>
        <authorList>
            <person name="Kono N."/>
            <person name="Arakawa K."/>
        </authorList>
    </citation>
    <scope>NUCLEOTIDE SEQUENCE [LARGE SCALE GENOMIC DNA]</scope>
</reference>
<organism evidence="1 2">
    <name type="scientific">Caerostris darwini</name>
    <dbReference type="NCBI Taxonomy" id="1538125"/>
    <lineage>
        <taxon>Eukaryota</taxon>
        <taxon>Metazoa</taxon>
        <taxon>Ecdysozoa</taxon>
        <taxon>Arthropoda</taxon>
        <taxon>Chelicerata</taxon>
        <taxon>Arachnida</taxon>
        <taxon>Araneae</taxon>
        <taxon>Araneomorphae</taxon>
        <taxon>Entelegynae</taxon>
        <taxon>Araneoidea</taxon>
        <taxon>Araneidae</taxon>
        <taxon>Caerostris</taxon>
    </lineage>
</organism>